<dbReference type="PANTHER" id="PTHR36576">
    <property type="entry name" value="UPF0654 PROTEIN C11D3.01C-RELATED"/>
    <property type="match status" value="1"/>
</dbReference>
<dbReference type="InterPro" id="IPR052670">
    <property type="entry name" value="UPF0654_domain"/>
</dbReference>
<dbReference type="Proteomes" id="UP001218218">
    <property type="component" value="Unassembled WGS sequence"/>
</dbReference>
<name>A0AAD6ZZB2_9AGAR</name>
<gene>
    <name evidence="2" type="ORF">DFH08DRAFT_924374</name>
</gene>
<dbReference type="GO" id="GO:0005737">
    <property type="term" value="C:cytoplasm"/>
    <property type="evidence" value="ECO:0007669"/>
    <property type="project" value="TreeGrafter"/>
</dbReference>
<evidence type="ECO:0000256" key="1">
    <source>
        <dbReference type="SAM" id="MobiDB-lite"/>
    </source>
</evidence>
<comment type="caution">
    <text evidence="2">The sequence shown here is derived from an EMBL/GenBank/DDBJ whole genome shotgun (WGS) entry which is preliminary data.</text>
</comment>
<keyword evidence="3" id="KW-1185">Reference proteome</keyword>
<evidence type="ECO:0000313" key="2">
    <source>
        <dbReference type="EMBL" id="KAJ7346487.1"/>
    </source>
</evidence>
<dbReference type="InterPro" id="IPR018824">
    <property type="entry name" value="Conidiation-specific_6"/>
</dbReference>
<dbReference type="PANTHER" id="PTHR36576:SF1">
    <property type="entry name" value="UPF0654 PROTEIN C11D3.01C-RELATED"/>
    <property type="match status" value="1"/>
</dbReference>
<dbReference type="AlphaFoldDB" id="A0AAD6ZZB2"/>
<sequence length="132" mass="14352">MSSNDSTKNPTRVAAGLKSTLARDDVSDQAKITAQQRLDEMGATTDDIDHSLNSHAIGGYKATLTNDATSDRAKAHAKEILEAAGYTVTDEHANTDEHHTRVLAGYKAALHNDRVSAEAKEHAREYLKKHDV</sequence>
<dbReference type="EMBL" id="JARIHO010000020">
    <property type="protein sequence ID" value="KAJ7346487.1"/>
    <property type="molecule type" value="Genomic_DNA"/>
</dbReference>
<reference evidence="2" key="1">
    <citation type="submission" date="2023-03" db="EMBL/GenBank/DDBJ databases">
        <title>Massive genome expansion in bonnet fungi (Mycena s.s.) driven by repeated elements and novel gene families across ecological guilds.</title>
        <authorList>
            <consortium name="Lawrence Berkeley National Laboratory"/>
            <person name="Harder C.B."/>
            <person name="Miyauchi S."/>
            <person name="Viragh M."/>
            <person name="Kuo A."/>
            <person name="Thoen E."/>
            <person name="Andreopoulos B."/>
            <person name="Lu D."/>
            <person name="Skrede I."/>
            <person name="Drula E."/>
            <person name="Henrissat B."/>
            <person name="Morin E."/>
            <person name="Kohler A."/>
            <person name="Barry K."/>
            <person name="LaButti K."/>
            <person name="Morin E."/>
            <person name="Salamov A."/>
            <person name="Lipzen A."/>
            <person name="Mereny Z."/>
            <person name="Hegedus B."/>
            <person name="Baldrian P."/>
            <person name="Stursova M."/>
            <person name="Weitz H."/>
            <person name="Taylor A."/>
            <person name="Grigoriev I.V."/>
            <person name="Nagy L.G."/>
            <person name="Martin F."/>
            <person name="Kauserud H."/>
        </authorList>
    </citation>
    <scope>NUCLEOTIDE SEQUENCE</scope>
    <source>
        <strain evidence="2">CBHHK002</strain>
    </source>
</reference>
<protein>
    <submittedName>
        <fullName evidence="2">Uncharacterized protein</fullName>
    </submittedName>
</protein>
<organism evidence="2 3">
    <name type="scientific">Mycena albidolilacea</name>
    <dbReference type="NCBI Taxonomy" id="1033008"/>
    <lineage>
        <taxon>Eukaryota</taxon>
        <taxon>Fungi</taxon>
        <taxon>Dikarya</taxon>
        <taxon>Basidiomycota</taxon>
        <taxon>Agaricomycotina</taxon>
        <taxon>Agaricomycetes</taxon>
        <taxon>Agaricomycetidae</taxon>
        <taxon>Agaricales</taxon>
        <taxon>Marasmiineae</taxon>
        <taxon>Mycenaceae</taxon>
        <taxon>Mycena</taxon>
    </lineage>
</organism>
<accession>A0AAD6ZZB2</accession>
<proteinExistence type="predicted"/>
<evidence type="ECO:0000313" key="3">
    <source>
        <dbReference type="Proteomes" id="UP001218218"/>
    </source>
</evidence>
<feature type="region of interest" description="Disordered" evidence="1">
    <location>
        <begin position="1"/>
        <end position="22"/>
    </location>
</feature>
<feature type="compositionally biased region" description="Polar residues" evidence="1">
    <location>
        <begin position="1"/>
        <end position="10"/>
    </location>
</feature>
<dbReference type="Pfam" id="PF10346">
    <property type="entry name" value="Con-6"/>
    <property type="match status" value="3"/>
</dbReference>